<evidence type="ECO:0000313" key="1">
    <source>
        <dbReference type="EMBL" id="OPA81060.1"/>
    </source>
</evidence>
<name>A0A1T2XMF2_9BACL</name>
<dbReference type="OrthoDB" id="2858389at2"/>
<dbReference type="EMBL" id="MSZX01000001">
    <property type="protein sequence ID" value="OPA81060.1"/>
    <property type="molecule type" value="Genomic_DNA"/>
</dbReference>
<sequence>MQLFEKIFNYQLLSRIEEQGAFMITSQERTWLKTMLQHPSAHEAFSPVTLDKLQTLLRQDATFDVSTALLEKAGSKDKHVYHPHLRTLRRLILRQTGVQLTYKIKDGRIYHEEAGYAYKLEYSMVKREWYLLWYNLRRRTLMHTRLQQIVDVAESSITPTQIEHIQSEIESRHAANQRQATILVLRRYNRELSRILYAFSCFEKDINYDEAQDSYTIQLTFLQDESEYILSKLRFLGMRVKVIESEHFKQRMYESATRALARYDETTTSEANPTS</sequence>
<keyword evidence="2" id="KW-1185">Reference proteome</keyword>
<reference evidence="1 2" key="1">
    <citation type="submission" date="2017-01" db="EMBL/GenBank/DDBJ databases">
        <title>Genome analysis of Paenibacillus selenitrireducens ES3-24.</title>
        <authorList>
            <person name="Xu D."/>
            <person name="Yao R."/>
            <person name="Zheng S."/>
        </authorList>
    </citation>
    <scope>NUCLEOTIDE SEQUENCE [LARGE SCALE GENOMIC DNA]</scope>
    <source>
        <strain evidence="1 2">ES3-24</strain>
    </source>
</reference>
<dbReference type="PROSITE" id="PS52050">
    <property type="entry name" value="WYL"/>
    <property type="match status" value="1"/>
</dbReference>
<accession>A0A1T2XMF2</accession>
<dbReference type="STRING" id="1324314.BVG16_01570"/>
<gene>
    <name evidence="1" type="ORF">BVG16_01570</name>
</gene>
<dbReference type="Proteomes" id="UP000190188">
    <property type="component" value="Unassembled WGS sequence"/>
</dbReference>
<evidence type="ECO:0000313" key="2">
    <source>
        <dbReference type="Proteomes" id="UP000190188"/>
    </source>
</evidence>
<organism evidence="1 2">
    <name type="scientific">Paenibacillus selenitireducens</name>
    <dbReference type="NCBI Taxonomy" id="1324314"/>
    <lineage>
        <taxon>Bacteria</taxon>
        <taxon>Bacillati</taxon>
        <taxon>Bacillota</taxon>
        <taxon>Bacilli</taxon>
        <taxon>Bacillales</taxon>
        <taxon>Paenibacillaceae</taxon>
        <taxon>Paenibacillus</taxon>
    </lineage>
</organism>
<dbReference type="RefSeq" id="WP_078496785.1">
    <property type="nucleotide sequence ID" value="NZ_MSZX01000001.1"/>
</dbReference>
<comment type="caution">
    <text evidence="1">The sequence shown here is derived from an EMBL/GenBank/DDBJ whole genome shotgun (WGS) entry which is preliminary data.</text>
</comment>
<proteinExistence type="predicted"/>
<dbReference type="AlphaFoldDB" id="A0A1T2XMF2"/>
<protein>
    <submittedName>
        <fullName evidence="1">WYL domain-containing protein</fullName>
    </submittedName>
</protein>